<evidence type="ECO:0000313" key="5">
    <source>
        <dbReference type="EMBL" id="PCI25186.1"/>
    </source>
</evidence>
<feature type="transmembrane region" description="Helical" evidence="3">
    <location>
        <begin position="25"/>
        <end position="46"/>
    </location>
</feature>
<dbReference type="InterPro" id="IPR021796">
    <property type="entry name" value="Tll0287-like_dom"/>
</dbReference>
<evidence type="ECO:0000256" key="1">
    <source>
        <dbReference type="ARBA" id="ARBA00023224"/>
    </source>
</evidence>
<evidence type="ECO:0000313" key="6">
    <source>
        <dbReference type="Proteomes" id="UP000218113"/>
    </source>
</evidence>
<evidence type="ECO:0000256" key="2">
    <source>
        <dbReference type="PROSITE-ProRule" id="PRU00284"/>
    </source>
</evidence>
<feature type="domain" description="Methyl-accepting transducer" evidence="4">
    <location>
        <begin position="474"/>
        <end position="724"/>
    </location>
</feature>
<gene>
    <name evidence="5" type="ORF">COB67_10990</name>
</gene>
<keyword evidence="3" id="KW-0812">Transmembrane</keyword>
<dbReference type="EMBL" id="NVSR01000116">
    <property type="protein sequence ID" value="PCI25186.1"/>
    <property type="molecule type" value="Genomic_DNA"/>
</dbReference>
<dbReference type="AlphaFoldDB" id="A0A2A4SUW0"/>
<evidence type="ECO:0000256" key="3">
    <source>
        <dbReference type="SAM" id="Phobius"/>
    </source>
</evidence>
<dbReference type="PANTHER" id="PTHR32089:SF112">
    <property type="entry name" value="LYSOZYME-LIKE PROTEIN-RELATED"/>
    <property type="match status" value="1"/>
</dbReference>
<keyword evidence="1 2" id="KW-0807">Transducer</keyword>
<dbReference type="SMART" id="SM00283">
    <property type="entry name" value="MA"/>
    <property type="match status" value="1"/>
</dbReference>
<evidence type="ECO:0000259" key="4">
    <source>
        <dbReference type="PROSITE" id="PS50111"/>
    </source>
</evidence>
<sequence>MSKHPGNKLSTLLVQARTKVRRVNLIFKLLVPSGFIFIAIITFGLITFSQGMRKNTVETTIRSALETIQQYKILRGYYTKAVVSKVKTYSKLSISYNHKDEPTGIPLPATMIHDLSELLATSETDTRLKLYSDYPFPNRQSRKLDNFSLQALSYLKKNKNKSYIKEETVDGRKAIRVAIADYMVAPSCVDCHNQHPETPKNDWKMGDIRGVLEVTKFIDKDIVRSDELIWQEMLQMSMVALIGFSLLAAFILYLIRPMQNITHFVEQLLLGNTKERLPVGKAWLKCSKSKKCRGEEMGCSSFDQLAPCWNESGTAALKKTCPTTLEGYDCRDCSIYRVSTNNDFDSISYGLNILASTLHTITRMATNLSEGKFASEMRLLSWEESHKTEENIARESHIPIKQSLKSMLESLNQVSGQMHRLADNDLSFETHKASNEDELGESIQLVVTRMSETLISVKTYATDLAGLSWNLNGISTKLTSASNELSQKSKMVAKATTQMDSNISSVASNTENMSSNITSLHQTSMSVSDTSAQVSESAQTILEQVNEITRIAKNSSHITDQAREKSKQVNESMGQLTQSAGNIGLFSNQIRAISKQTNLLALNATIEAAAAGDAGKGFAVIADEIKELASQAGKANREISHMVDDVQVQSQQMDSHLTEMSGIIGSIYKSSQSIMETTSEQHESLQNINSEIQKSTVAALNLTQLIDELSITAKGIANTTNELVIGSQEITENTSEITHSNEQNEMLAVKTQQESKDLDQIVVQLQALVDLFTLPEAGQV</sequence>
<dbReference type="Proteomes" id="UP000218113">
    <property type="component" value="Unassembled WGS sequence"/>
</dbReference>
<dbReference type="GO" id="GO:0016020">
    <property type="term" value="C:membrane"/>
    <property type="evidence" value="ECO:0007669"/>
    <property type="project" value="InterPro"/>
</dbReference>
<reference evidence="6" key="1">
    <citation type="submission" date="2017-08" db="EMBL/GenBank/DDBJ databases">
        <title>A dynamic microbial community with high functional redundancy inhabits the cold, oxic subseafloor aquifer.</title>
        <authorList>
            <person name="Tully B.J."/>
            <person name="Wheat C.G."/>
            <person name="Glazer B.T."/>
            <person name="Huber J.A."/>
        </authorList>
    </citation>
    <scope>NUCLEOTIDE SEQUENCE [LARGE SCALE GENOMIC DNA]</scope>
</reference>
<proteinExistence type="predicted"/>
<dbReference type="Pfam" id="PF00015">
    <property type="entry name" value="MCPsignal"/>
    <property type="match status" value="1"/>
</dbReference>
<keyword evidence="3" id="KW-0472">Membrane</keyword>
<dbReference type="Gene3D" id="1.10.287.950">
    <property type="entry name" value="Methyl-accepting chemotaxis protein"/>
    <property type="match status" value="1"/>
</dbReference>
<keyword evidence="3" id="KW-1133">Transmembrane helix</keyword>
<dbReference type="PROSITE" id="PS50111">
    <property type="entry name" value="CHEMOTAXIS_TRANSDUC_2"/>
    <property type="match status" value="1"/>
</dbReference>
<name>A0A2A4SUW0_9DELT</name>
<organism evidence="5 6">
    <name type="scientific">SAR324 cluster bacterium</name>
    <dbReference type="NCBI Taxonomy" id="2024889"/>
    <lineage>
        <taxon>Bacteria</taxon>
        <taxon>Deltaproteobacteria</taxon>
        <taxon>SAR324 cluster</taxon>
    </lineage>
</organism>
<dbReference type="PANTHER" id="PTHR32089">
    <property type="entry name" value="METHYL-ACCEPTING CHEMOTAXIS PROTEIN MCPB"/>
    <property type="match status" value="1"/>
</dbReference>
<dbReference type="InterPro" id="IPR004089">
    <property type="entry name" value="MCPsignal_dom"/>
</dbReference>
<dbReference type="GO" id="GO:0007165">
    <property type="term" value="P:signal transduction"/>
    <property type="evidence" value="ECO:0007669"/>
    <property type="project" value="UniProtKB-KW"/>
</dbReference>
<protein>
    <recommendedName>
        <fullName evidence="4">Methyl-accepting transducer domain-containing protein</fullName>
    </recommendedName>
</protein>
<comment type="caution">
    <text evidence="5">The sequence shown here is derived from an EMBL/GenBank/DDBJ whole genome shotgun (WGS) entry which is preliminary data.</text>
</comment>
<accession>A0A2A4SUW0</accession>
<dbReference type="Pfam" id="PF11845">
    <property type="entry name" value="Tll0287-like"/>
    <property type="match status" value="1"/>
</dbReference>
<dbReference type="SUPFAM" id="SSF58104">
    <property type="entry name" value="Methyl-accepting chemotaxis protein (MCP) signaling domain"/>
    <property type="match status" value="1"/>
</dbReference>